<dbReference type="EMBL" id="BARU01019527">
    <property type="protein sequence ID" value="GAH53791.1"/>
    <property type="molecule type" value="Genomic_DNA"/>
</dbReference>
<accession>X1G7A5</accession>
<dbReference type="InterPro" id="IPR036894">
    <property type="entry name" value="YbaB-like_sf"/>
</dbReference>
<sequence length="40" mass="4193">MELLEDLVLTAVTEALAKSQELAAQRLGKLTGGLKIPGLT</sequence>
<dbReference type="SUPFAM" id="SSF82607">
    <property type="entry name" value="YbaB-like"/>
    <property type="match status" value="1"/>
</dbReference>
<reference evidence="1" key="1">
    <citation type="journal article" date="2014" name="Front. Microbiol.">
        <title>High frequency of phylogenetically diverse reductive dehalogenase-homologous genes in deep subseafloor sedimentary metagenomes.</title>
        <authorList>
            <person name="Kawai M."/>
            <person name="Futagami T."/>
            <person name="Toyoda A."/>
            <person name="Takaki Y."/>
            <person name="Nishi S."/>
            <person name="Hori S."/>
            <person name="Arai W."/>
            <person name="Tsubouchi T."/>
            <person name="Morono Y."/>
            <person name="Uchiyama I."/>
            <person name="Ito T."/>
            <person name="Fujiyama A."/>
            <person name="Inagaki F."/>
            <person name="Takami H."/>
        </authorList>
    </citation>
    <scope>NUCLEOTIDE SEQUENCE</scope>
    <source>
        <strain evidence="1">Expedition CK06-06</strain>
    </source>
</reference>
<dbReference type="InterPro" id="IPR004401">
    <property type="entry name" value="YbaB/EbfC"/>
</dbReference>
<dbReference type="GO" id="GO:0003677">
    <property type="term" value="F:DNA binding"/>
    <property type="evidence" value="ECO:0007669"/>
    <property type="project" value="InterPro"/>
</dbReference>
<organism evidence="1">
    <name type="scientific">marine sediment metagenome</name>
    <dbReference type="NCBI Taxonomy" id="412755"/>
    <lineage>
        <taxon>unclassified sequences</taxon>
        <taxon>metagenomes</taxon>
        <taxon>ecological metagenomes</taxon>
    </lineage>
</organism>
<comment type="caution">
    <text evidence="1">The sequence shown here is derived from an EMBL/GenBank/DDBJ whole genome shotgun (WGS) entry which is preliminary data.</text>
</comment>
<dbReference type="Gene3D" id="3.30.1310.10">
    <property type="entry name" value="Nucleoid-associated protein YbaB-like domain"/>
    <property type="match status" value="1"/>
</dbReference>
<name>X1G7A5_9ZZZZ</name>
<protein>
    <submittedName>
        <fullName evidence="1">Uncharacterized protein</fullName>
    </submittedName>
</protein>
<dbReference type="Pfam" id="PF02575">
    <property type="entry name" value="YbaB_DNA_bd"/>
    <property type="match status" value="1"/>
</dbReference>
<proteinExistence type="predicted"/>
<evidence type="ECO:0000313" key="1">
    <source>
        <dbReference type="EMBL" id="GAH53791.1"/>
    </source>
</evidence>
<dbReference type="AlphaFoldDB" id="X1G7A5"/>
<gene>
    <name evidence="1" type="ORF">S03H2_32157</name>
</gene>